<gene>
    <name evidence="2" type="ORF">BJ554DRAFT_5527</name>
</gene>
<proteinExistence type="predicted"/>
<dbReference type="AlphaFoldDB" id="A0A8H8DKS3"/>
<comment type="caution">
    <text evidence="2">The sequence shown here is derived from an EMBL/GenBank/DDBJ whole genome shotgun (WGS) entry which is preliminary data.</text>
</comment>
<evidence type="ECO:0000256" key="1">
    <source>
        <dbReference type="SAM" id="MobiDB-lite"/>
    </source>
</evidence>
<organism evidence="2 3">
    <name type="scientific">Olpidium bornovanus</name>
    <dbReference type="NCBI Taxonomy" id="278681"/>
    <lineage>
        <taxon>Eukaryota</taxon>
        <taxon>Fungi</taxon>
        <taxon>Fungi incertae sedis</taxon>
        <taxon>Olpidiomycota</taxon>
        <taxon>Olpidiomycotina</taxon>
        <taxon>Olpidiomycetes</taxon>
        <taxon>Olpidiales</taxon>
        <taxon>Olpidiaceae</taxon>
        <taxon>Olpidium</taxon>
    </lineage>
</organism>
<keyword evidence="3" id="KW-1185">Reference proteome</keyword>
<protein>
    <submittedName>
        <fullName evidence="2">Uncharacterized protein</fullName>
    </submittedName>
</protein>
<dbReference type="OrthoDB" id="439792at2759"/>
<evidence type="ECO:0000313" key="2">
    <source>
        <dbReference type="EMBL" id="KAG5462174.1"/>
    </source>
</evidence>
<accession>A0A8H8DKS3</accession>
<feature type="region of interest" description="Disordered" evidence="1">
    <location>
        <begin position="55"/>
        <end position="76"/>
    </location>
</feature>
<evidence type="ECO:0000313" key="3">
    <source>
        <dbReference type="Proteomes" id="UP000673691"/>
    </source>
</evidence>
<reference evidence="2 3" key="1">
    <citation type="journal article" name="Sci. Rep.">
        <title>Genome-scale phylogenetic analyses confirm Olpidium as the closest living zoosporic fungus to the non-flagellated, terrestrial fungi.</title>
        <authorList>
            <person name="Chang Y."/>
            <person name="Rochon D."/>
            <person name="Sekimoto S."/>
            <person name="Wang Y."/>
            <person name="Chovatia M."/>
            <person name="Sandor L."/>
            <person name="Salamov A."/>
            <person name="Grigoriev I.V."/>
            <person name="Stajich J.E."/>
            <person name="Spatafora J.W."/>
        </authorList>
    </citation>
    <scope>NUCLEOTIDE SEQUENCE [LARGE SCALE GENOMIC DNA]</scope>
    <source>
        <strain evidence="2">S191</strain>
    </source>
</reference>
<sequence length="94" mass="9833">MVLLMALHPSPMVFKFSDAEKRNILVSLSGSTSDEIYPQIEAEIVKRLLPSSATHRTGQSFADDPTAFPGPAPLPGPSAVADGVTASVSVVQLA</sequence>
<dbReference type="EMBL" id="JAEFCI010002522">
    <property type="protein sequence ID" value="KAG5462174.1"/>
    <property type="molecule type" value="Genomic_DNA"/>
</dbReference>
<dbReference type="Proteomes" id="UP000673691">
    <property type="component" value="Unassembled WGS sequence"/>
</dbReference>
<name>A0A8H8DKS3_9FUNG</name>